<protein>
    <submittedName>
        <fullName evidence="3">Uncharacterized protein</fullName>
    </submittedName>
</protein>
<evidence type="ECO:0000313" key="4">
    <source>
        <dbReference type="Proteomes" id="UP000094526"/>
    </source>
</evidence>
<evidence type="ECO:0000256" key="2">
    <source>
        <dbReference type="SAM" id="Phobius"/>
    </source>
</evidence>
<comment type="caution">
    <text evidence="3">The sequence shown here is derived from an EMBL/GenBank/DDBJ whole genome shotgun (WGS) entry which is preliminary data.</text>
</comment>
<evidence type="ECO:0000313" key="3">
    <source>
        <dbReference type="EMBL" id="OCT51995.1"/>
    </source>
</evidence>
<feature type="region of interest" description="Disordered" evidence="1">
    <location>
        <begin position="462"/>
        <end position="481"/>
    </location>
</feature>
<evidence type="ECO:0000256" key="1">
    <source>
        <dbReference type="SAM" id="MobiDB-lite"/>
    </source>
</evidence>
<dbReference type="eggNOG" id="ENOG502SN08">
    <property type="taxonomic scope" value="Eukaryota"/>
</dbReference>
<organism evidence="3 4">
    <name type="scientific">Cladophialophora carrionii</name>
    <dbReference type="NCBI Taxonomy" id="86049"/>
    <lineage>
        <taxon>Eukaryota</taxon>
        <taxon>Fungi</taxon>
        <taxon>Dikarya</taxon>
        <taxon>Ascomycota</taxon>
        <taxon>Pezizomycotina</taxon>
        <taxon>Eurotiomycetes</taxon>
        <taxon>Chaetothyriomycetidae</taxon>
        <taxon>Chaetothyriales</taxon>
        <taxon>Herpotrichiellaceae</taxon>
        <taxon>Cladophialophora</taxon>
    </lineage>
</organism>
<keyword evidence="2" id="KW-0472">Membrane</keyword>
<sequence length="595" mass="64724">METTGFLNRGERYHHWPPVPRNGSATKVNSGDNTAARRHKISFTAILSFVAIIALSVLTAIVLHISNGDDLASWPVQPSVYLSLIAAGLGPAVAYIYGQGIQVDFWLFCIRGGSLSQIDDRWQAGGDIVAASLLSLRHRRISRIALACVAVTAMAVQGTFLQNASRAVPTQRRQTAVSHLNIAPELPSEFTSTFTGRVTDSAVLNPTFASVLQQFQARSTMTVNSTCAGSCSGTVAAAGLAATCSTSPYNWTFANDFYDIYPPVQFNAFNISFGLSHDTVPDGNGNPLYAPNTYYQVWRNSRLTVDFYVKDGRPATMVEGNSVTVGFHRRCVLRPATISYPVLISNSTIKLQGQMLEDEAVELLDVYERGNYGSGSGTTWLGYASTVAELYATYVNVSYAGAAGYTYTRSGLFGTAYLETLGDVAIPGAMIDVAFRDPTKDVLEGMRELTFRMALSAARDPGSGRWLGKHKPPGTDTNTSSPNYGDYNASVASALAFNISSPTVETRNLTVYRTDWVYGSLGIAWTFGMLVLIAPTFYGFWLLERRVSLSPLETAKAFRSPLLDDVDPRADLNMIRAQAGDIRVRYEESRMEVVG</sequence>
<dbReference type="STRING" id="86049.A0A1C1CU13"/>
<dbReference type="AlphaFoldDB" id="A0A1C1CU13"/>
<dbReference type="VEuPathDB" id="FungiDB:CLCR_08276"/>
<reference evidence="4" key="1">
    <citation type="submission" date="2015-07" db="EMBL/GenBank/DDBJ databases">
        <authorList>
            <person name="Teixeira M.M."/>
            <person name="Souza R.C."/>
            <person name="Almeida L.G."/>
            <person name="Vicente V.A."/>
            <person name="de Hoog S."/>
            <person name="Bocca A.L."/>
            <person name="de Almeida S.R."/>
            <person name="Vasconcelos A.T."/>
            <person name="Felipe M.S."/>
        </authorList>
    </citation>
    <scope>NUCLEOTIDE SEQUENCE [LARGE SCALE GENOMIC DNA]</scope>
    <source>
        <strain evidence="4">KSF</strain>
    </source>
</reference>
<keyword evidence="2" id="KW-1133">Transmembrane helix</keyword>
<keyword evidence="2" id="KW-0812">Transmembrane</keyword>
<feature type="region of interest" description="Disordered" evidence="1">
    <location>
        <begin position="1"/>
        <end position="31"/>
    </location>
</feature>
<gene>
    <name evidence="3" type="ORF">CLCR_08276</name>
</gene>
<dbReference type="PANTHER" id="PTHR37576:SF2">
    <property type="entry name" value="DEFECT AT LOW TEMPERATURE PROTEIN 1"/>
    <property type="match status" value="1"/>
</dbReference>
<dbReference type="InterPro" id="IPR021514">
    <property type="entry name" value="DUF3176"/>
</dbReference>
<feature type="transmembrane region" description="Helical" evidence="2">
    <location>
        <begin position="78"/>
        <end position="97"/>
    </location>
</feature>
<dbReference type="EMBL" id="LGRB01000009">
    <property type="protein sequence ID" value="OCT51995.1"/>
    <property type="molecule type" value="Genomic_DNA"/>
</dbReference>
<dbReference type="VEuPathDB" id="FungiDB:G647_06135"/>
<dbReference type="OrthoDB" id="5357734at2759"/>
<dbReference type="PANTHER" id="PTHR37576">
    <property type="entry name" value="DEFECT AT LOW TEMPERATURE PROTEIN 1"/>
    <property type="match status" value="1"/>
</dbReference>
<feature type="transmembrane region" description="Helical" evidence="2">
    <location>
        <begin position="516"/>
        <end position="543"/>
    </location>
</feature>
<feature type="transmembrane region" description="Helical" evidence="2">
    <location>
        <begin position="43"/>
        <end position="66"/>
    </location>
</feature>
<proteinExistence type="predicted"/>
<keyword evidence="4" id="KW-1185">Reference proteome</keyword>
<dbReference type="Proteomes" id="UP000094526">
    <property type="component" value="Unassembled WGS sequence"/>
</dbReference>
<dbReference type="Pfam" id="PF11374">
    <property type="entry name" value="DUF3176"/>
    <property type="match status" value="1"/>
</dbReference>
<accession>A0A1C1CU13</accession>
<name>A0A1C1CU13_9EURO</name>